<name>A0ABW4DQG1_9LACO</name>
<dbReference type="SMART" id="SM00825">
    <property type="entry name" value="PKS_KS"/>
    <property type="match status" value="1"/>
</dbReference>
<keyword evidence="2 4" id="KW-0808">Transferase</keyword>
<keyword evidence="7" id="KW-1185">Reference proteome</keyword>
<evidence type="ECO:0000256" key="2">
    <source>
        <dbReference type="ARBA" id="ARBA00022679"/>
    </source>
</evidence>
<accession>A0ABW4DQG1</accession>
<dbReference type="PANTHER" id="PTHR11712:SF322">
    <property type="entry name" value="POLYKETIDE BETA-KETOACYL SYNTHASE 2-RELATED"/>
    <property type="match status" value="1"/>
</dbReference>
<organism evidence="6 7">
    <name type="scientific">Lapidilactobacillus mulanensis</name>
    <dbReference type="NCBI Taxonomy" id="2485999"/>
    <lineage>
        <taxon>Bacteria</taxon>
        <taxon>Bacillati</taxon>
        <taxon>Bacillota</taxon>
        <taxon>Bacilli</taxon>
        <taxon>Lactobacillales</taxon>
        <taxon>Lactobacillaceae</taxon>
        <taxon>Lapidilactobacillus</taxon>
    </lineage>
</organism>
<proteinExistence type="inferred from homology"/>
<dbReference type="Proteomes" id="UP001597244">
    <property type="component" value="Unassembled WGS sequence"/>
</dbReference>
<dbReference type="InterPro" id="IPR020841">
    <property type="entry name" value="PKS_Beta-ketoAc_synthase_dom"/>
</dbReference>
<evidence type="ECO:0000313" key="6">
    <source>
        <dbReference type="EMBL" id="MFD1465666.1"/>
    </source>
</evidence>
<dbReference type="SUPFAM" id="SSF53901">
    <property type="entry name" value="Thiolase-like"/>
    <property type="match status" value="2"/>
</dbReference>
<dbReference type="PANTHER" id="PTHR11712">
    <property type="entry name" value="POLYKETIDE SYNTHASE-RELATED"/>
    <property type="match status" value="1"/>
</dbReference>
<dbReference type="Pfam" id="PF00109">
    <property type="entry name" value="ketoacyl-synt"/>
    <property type="match status" value="1"/>
</dbReference>
<dbReference type="InterPro" id="IPR000794">
    <property type="entry name" value="Beta-ketoacyl_synthase"/>
</dbReference>
<reference evidence="7" key="1">
    <citation type="journal article" date="2019" name="Int. J. Syst. Evol. Microbiol.">
        <title>The Global Catalogue of Microorganisms (GCM) 10K type strain sequencing project: providing services to taxonomists for standard genome sequencing and annotation.</title>
        <authorList>
            <consortium name="The Broad Institute Genomics Platform"/>
            <consortium name="The Broad Institute Genome Sequencing Center for Infectious Disease"/>
            <person name="Wu L."/>
            <person name="Ma J."/>
        </authorList>
    </citation>
    <scope>NUCLEOTIDE SEQUENCE [LARGE SCALE GENOMIC DNA]</scope>
    <source>
        <strain evidence="7">CCM 8951</strain>
    </source>
</reference>
<dbReference type="InterPro" id="IPR014030">
    <property type="entry name" value="Ketoacyl_synth_N"/>
</dbReference>
<dbReference type="EMBL" id="JBHTOF010000072">
    <property type="protein sequence ID" value="MFD1465666.1"/>
    <property type="molecule type" value="Genomic_DNA"/>
</dbReference>
<sequence>MNKRVVITGMGTVNPLGNSVQNFWGNLVSGHVGIEDISRFEVENGLLKIAGQIHNLSDDLISKRIRRKIDTFIKYALVSSNEAINDSGIHISEDNAYEIGVFVGNNSGGWDISERGFKELYQSGADMVNPWQATAWFPAAPQGYISIINNIKGFSKSFVADKSSGAMAIKFGARSIEDGKNVVAICGGTEAPITKLATVCYAQTGEFHRGRDFSNGCKPFATNNHGTVLGEGSTFLVLEELEHALKRNAHIYAELIDSKTTTDIANSSMQYERCIKDLMVSNEIDVDKIDVILPEGNSSSTADSIEAAIIRKLFKENDVTVPKAQFGHLYGASTPTDILSALLYMENDIITHTVGNYRTLNDIKLVKENKNKKVKNALIISRSREGVNVSLLLKKWTSCNERG</sequence>
<gene>
    <name evidence="6" type="ORF">ACFQ4L_06180</name>
</gene>
<evidence type="ECO:0000313" key="7">
    <source>
        <dbReference type="Proteomes" id="UP001597244"/>
    </source>
</evidence>
<dbReference type="InterPro" id="IPR014031">
    <property type="entry name" value="Ketoacyl_synth_C"/>
</dbReference>
<evidence type="ECO:0000256" key="3">
    <source>
        <dbReference type="ARBA" id="ARBA00023315"/>
    </source>
</evidence>
<dbReference type="Gene3D" id="3.40.47.10">
    <property type="match status" value="2"/>
</dbReference>
<dbReference type="RefSeq" id="WP_125578831.1">
    <property type="nucleotide sequence ID" value="NZ_JBHTOF010000072.1"/>
</dbReference>
<evidence type="ECO:0000259" key="5">
    <source>
        <dbReference type="PROSITE" id="PS52004"/>
    </source>
</evidence>
<comment type="caution">
    <text evidence="6">The sequence shown here is derived from an EMBL/GenBank/DDBJ whole genome shotgun (WGS) entry which is preliminary data.</text>
</comment>
<keyword evidence="3" id="KW-0012">Acyltransferase</keyword>
<evidence type="ECO:0000256" key="4">
    <source>
        <dbReference type="RuleBase" id="RU003694"/>
    </source>
</evidence>
<feature type="domain" description="Ketosynthase family 3 (KS3)" evidence="5">
    <location>
        <begin position="2"/>
        <end position="395"/>
    </location>
</feature>
<dbReference type="PROSITE" id="PS52004">
    <property type="entry name" value="KS3_2"/>
    <property type="match status" value="1"/>
</dbReference>
<dbReference type="InterPro" id="IPR016039">
    <property type="entry name" value="Thiolase-like"/>
</dbReference>
<comment type="similarity">
    <text evidence="1 4">Belongs to the thiolase-like superfamily. Beta-ketoacyl-ACP synthases family.</text>
</comment>
<dbReference type="Pfam" id="PF02801">
    <property type="entry name" value="Ketoacyl-synt_C"/>
    <property type="match status" value="1"/>
</dbReference>
<protein>
    <submittedName>
        <fullName evidence="6">Beta-ketoacyl-[acyl-carrier-protein] synthase family protein</fullName>
    </submittedName>
</protein>
<evidence type="ECO:0000256" key="1">
    <source>
        <dbReference type="ARBA" id="ARBA00008467"/>
    </source>
</evidence>